<proteinExistence type="predicted"/>
<sequence>MENTIDLKKRIHEFIDHADERILRIINAIITTEENTDEELTPEHKIILDKRIENHKENPTSGKSWDDVKNSLKNKYEL</sequence>
<keyword evidence="3" id="KW-1185">Reference proteome</keyword>
<dbReference type="Pfam" id="PF09720">
    <property type="entry name" value="Unstab_antitox"/>
    <property type="match status" value="1"/>
</dbReference>
<reference evidence="2 3" key="1">
    <citation type="submission" date="2016-04" db="EMBL/GenBank/DDBJ databases">
        <title>Complete Genome Sequence of Chryseobacterium sp. IHBB 10212.</title>
        <authorList>
            <person name="Pal M."/>
            <person name="Swarnkar M.K."/>
            <person name="Kaushal K."/>
            <person name="Chhibber S."/>
            <person name="Singh A.K."/>
            <person name="Gulati A."/>
        </authorList>
    </citation>
    <scope>NUCLEOTIDE SEQUENCE [LARGE SCALE GENOMIC DNA]</scope>
    <source>
        <strain evidence="2 3">IHBB 10212</strain>
    </source>
</reference>
<accession>A0A172XWN5</accession>
<dbReference type="KEGG" id="chh:A0O34_13325"/>
<protein>
    <submittedName>
        <fullName evidence="2">Addiction module family protein</fullName>
    </submittedName>
</protein>
<gene>
    <name evidence="2" type="ORF">A0O34_13325</name>
</gene>
<dbReference type="AlphaFoldDB" id="A0A172XWN5"/>
<evidence type="ECO:0000313" key="2">
    <source>
        <dbReference type="EMBL" id="ANF51427.1"/>
    </source>
</evidence>
<evidence type="ECO:0000313" key="3">
    <source>
        <dbReference type="Proteomes" id="UP000077824"/>
    </source>
</evidence>
<evidence type="ECO:0000256" key="1">
    <source>
        <dbReference type="SAM" id="MobiDB-lite"/>
    </source>
</evidence>
<dbReference type="Proteomes" id="UP000077824">
    <property type="component" value="Chromosome"/>
</dbReference>
<name>A0A172XWN5_9FLAO</name>
<feature type="region of interest" description="Disordered" evidence="1">
    <location>
        <begin position="51"/>
        <end position="78"/>
    </location>
</feature>
<organism evidence="2 3">
    <name type="scientific">Chryseobacterium glaciei</name>
    <dbReference type="NCBI Taxonomy" id="1685010"/>
    <lineage>
        <taxon>Bacteria</taxon>
        <taxon>Pseudomonadati</taxon>
        <taxon>Bacteroidota</taxon>
        <taxon>Flavobacteriia</taxon>
        <taxon>Flavobacteriales</taxon>
        <taxon>Weeksellaceae</taxon>
        <taxon>Chryseobacterium group</taxon>
        <taxon>Chryseobacterium</taxon>
    </lineage>
</organism>
<dbReference type="InterPro" id="IPR013406">
    <property type="entry name" value="CHP02574_addiction_mod"/>
</dbReference>
<dbReference type="RefSeq" id="WP_066755281.1">
    <property type="nucleotide sequence ID" value="NZ_CP015199.1"/>
</dbReference>
<dbReference type="STRING" id="1685010.A0O34_13325"/>
<dbReference type="EMBL" id="CP015199">
    <property type="protein sequence ID" value="ANF51427.1"/>
    <property type="molecule type" value="Genomic_DNA"/>
</dbReference>
<dbReference type="OrthoDB" id="827658at2"/>